<keyword evidence="3" id="KW-0732">Signal</keyword>
<evidence type="ECO:0000313" key="6">
    <source>
        <dbReference type="Proteomes" id="UP000695562"/>
    </source>
</evidence>
<protein>
    <recommendedName>
        <fullName evidence="4">C2H2-type domain-containing protein</fullName>
    </recommendedName>
</protein>
<dbReference type="InterPro" id="IPR013087">
    <property type="entry name" value="Znf_C2H2_type"/>
</dbReference>
<dbReference type="PROSITE" id="PS00028">
    <property type="entry name" value="ZINC_FINGER_C2H2_1"/>
    <property type="match status" value="1"/>
</dbReference>
<evidence type="ECO:0000256" key="1">
    <source>
        <dbReference type="SAM" id="MobiDB-lite"/>
    </source>
</evidence>
<comment type="caution">
    <text evidence="5">The sequence shown here is derived from an EMBL/GenBank/DDBJ whole genome shotgun (WGS) entry which is preliminary data.</text>
</comment>
<name>A0A8J4V3Z9_9MYCE</name>
<keyword evidence="6" id="KW-1185">Reference proteome</keyword>
<dbReference type="EMBL" id="AJWJ01000510">
    <property type="protein sequence ID" value="KAF2070304.1"/>
    <property type="molecule type" value="Genomic_DNA"/>
</dbReference>
<feature type="transmembrane region" description="Helical" evidence="2">
    <location>
        <begin position="478"/>
        <end position="499"/>
    </location>
</feature>
<dbReference type="SUPFAM" id="SSF51126">
    <property type="entry name" value="Pectin lyase-like"/>
    <property type="match status" value="1"/>
</dbReference>
<accession>A0A8J4V3Z9</accession>
<reference evidence="5" key="1">
    <citation type="submission" date="2020-01" db="EMBL/GenBank/DDBJ databases">
        <title>Development of genomics and gene disruption for Polysphondylium violaceum indicates a role for the polyketide synthase stlB in stalk morphogenesis.</title>
        <authorList>
            <person name="Narita B."/>
            <person name="Kawabe Y."/>
            <person name="Kin K."/>
            <person name="Saito T."/>
            <person name="Gibbs R."/>
            <person name="Kuspa A."/>
            <person name="Muzny D."/>
            <person name="Queller D."/>
            <person name="Richards S."/>
            <person name="Strassman J."/>
            <person name="Sucgang R."/>
            <person name="Worley K."/>
            <person name="Schaap P."/>
        </authorList>
    </citation>
    <scope>NUCLEOTIDE SEQUENCE</scope>
    <source>
        <strain evidence="5">QSvi11</strain>
    </source>
</reference>
<evidence type="ECO:0000259" key="4">
    <source>
        <dbReference type="PROSITE" id="PS00028"/>
    </source>
</evidence>
<keyword evidence="2" id="KW-0812">Transmembrane</keyword>
<dbReference type="PANTHER" id="PTHR31318">
    <property type="entry name" value="EXPRESSED PROTEIN-RELATED"/>
    <property type="match status" value="1"/>
</dbReference>
<feature type="chain" id="PRO_5035223448" description="C2H2-type domain-containing protein" evidence="3">
    <location>
        <begin position="20"/>
        <end position="563"/>
    </location>
</feature>
<gene>
    <name evidence="5" type="ORF">CYY_008372</name>
</gene>
<keyword evidence="2" id="KW-1133">Transmembrane helix</keyword>
<feature type="signal peptide" evidence="3">
    <location>
        <begin position="1"/>
        <end position="19"/>
    </location>
</feature>
<dbReference type="AlphaFoldDB" id="A0A8J4V3Z9"/>
<keyword evidence="2" id="KW-0472">Membrane</keyword>
<organism evidence="5 6">
    <name type="scientific">Polysphondylium violaceum</name>
    <dbReference type="NCBI Taxonomy" id="133409"/>
    <lineage>
        <taxon>Eukaryota</taxon>
        <taxon>Amoebozoa</taxon>
        <taxon>Evosea</taxon>
        <taxon>Eumycetozoa</taxon>
        <taxon>Dictyostelia</taxon>
        <taxon>Dictyosteliales</taxon>
        <taxon>Dictyosteliaceae</taxon>
        <taxon>Polysphondylium</taxon>
    </lineage>
</organism>
<evidence type="ECO:0000313" key="5">
    <source>
        <dbReference type="EMBL" id="KAF2070304.1"/>
    </source>
</evidence>
<feature type="region of interest" description="Disordered" evidence="1">
    <location>
        <begin position="522"/>
        <end position="563"/>
    </location>
</feature>
<feature type="region of interest" description="Disordered" evidence="1">
    <location>
        <begin position="440"/>
        <end position="471"/>
    </location>
</feature>
<dbReference type="InterPro" id="IPR011050">
    <property type="entry name" value="Pectin_lyase_fold/virulence"/>
</dbReference>
<proteinExistence type="predicted"/>
<feature type="compositionally biased region" description="Basic residues" evidence="1">
    <location>
        <begin position="531"/>
        <end position="563"/>
    </location>
</feature>
<evidence type="ECO:0000256" key="2">
    <source>
        <dbReference type="SAM" id="Phobius"/>
    </source>
</evidence>
<feature type="domain" description="C2H2-type" evidence="4">
    <location>
        <begin position="498"/>
        <end position="520"/>
    </location>
</feature>
<feature type="compositionally biased region" description="Low complexity" evidence="1">
    <location>
        <begin position="447"/>
        <end position="463"/>
    </location>
</feature>
<evidence type="ECO:0000256" key="3">
    <source>
        <dbReference type="SAM" id="SignalP"/>
    </source>
</evidence>
<sequence length="563" mass="61283">MRYLYTLSFFFILLNIIYGGELSLFVNPSAANNNKQCGSSIQSACDSIVSALASYSSQNSANYSTTLTLQLMDGNYTAPKNSFLKNIYINTININSFSNNSANVIFNGFNATYPFLNYLQTSTNIPLNLLVNNVTFINSTHILNSTSTLSVTFDGCVFRDVLGRTSIIYLSNSNVTSLPSVNFINSQFFNVSIQGKQIVVANKYLFVLSNMTMINCVGLYGFDLLGNGIIANVTIDSTRTFGSPLNLDIINSVTIRDSVFNNNTGSTGAIAFEDETSFSALIQNSNFTKNKSLYSGAIYLGGNRGSYRIVGSNFLSNQCVNNGGALSSIGNTVSVQTSTFVNNTALKGGALYATLSAYVYLNSVSLSNNSADEGGAVYTLNSFVSLNSAVLTNNSATYGNDVECTSSTLSITPSSSMIKSNYWCPYSDCTFRDQSNFQCPTDNPPVDSSSSHSKNNTHNSSSTNDDKDKKKGLDRGDIIAIAVCVSVVGVIIILILMCLGCRKHFTHSNNSSGHVRVNAHYKSHHESSPLVHHHHDSHHHNHHNHHHHNHGHHHGHHHHHGNH</sequence>
<dbReference type="Proteomes" id="UP000695562">
    <property type="component" value="Unassembled WGS sequence"/>
</dbReference>